<organism evidence="1 2">
    <name type="scientific">Crocosphaera watsonii WH 0402</name>
    <dbReference type="NCBI Taxonomy" id="1284629"/>
    <lineage>
        <taxon>Bacteria</taxon>
        <taxon>Bacillati</taxon>
        <taxon>Cyanobacteriota</taxon>
        <taxon>Cyanophyceae</taxon>
        <taxon>Oscillatoriophycideae</taxon>
        <taxon>Chroococcales</taxon>
        <taxon>Aphanothecaceae</taxon>
        <taxon>Crocosphaera</taxon>
    </lineage>
</organism>
<comment type="caution">
    <text evidence="1">The sequence shown here is derived from an EMBL/GenBank/DDBJ whole genome shotgun (WGS) entry which is preliminary data.</text>
</comment>
<gene>
    <name evidence="1" type="ORF">CWATWH0402_4952</name>
</gene>
<name>T2JNS2_CROWT</name>
<sequence>MLIAEGFKPGDFSEGITEIALATILEYYAFDAGARCTQQARVRIQSFC</sequence>
<dbReference type="Proteomes" id="UP000018130">
    <property type="component" value="Unassembled WGS sequence"/>
</dbReference>
<accession>T2JNS2</accession>
<evidence type="ECO:0000313" key="1">
    <source>
        <dbReference type="EMBL" id="CCQ66197.1"/>
    </source>
</evidence>
<protein>
    <submittedName>
        <fullName evidence="1">Uncharacterized protein</fullName>
    </submittedName>
</protein>
<proteinExistence type="predicted"/>
<dbReference type="AlphaFoldDB" id="T2JNS2"/>
<evidence type="ECO:0000313" key="2">
    <source>
        <dbReference type="Proteomes" id="UP000018130"/>
    </source>
</evidence>
<reference evidence="1 2" key="1">
    <citation type="submission" date="2013-01" db="EMBL/GenBank/DDBJ databases">
        <authorList>
            <person name="Bench S."/>
        </authorList>
    </citation>
    <scope>NUCLEOTIDE SEQUENCE [LARGE SCALE GENOMIC DNA]</scope>
    <source>
        <strain evidence="1 2">WH 0402</strain>
    </source>
</reference>
<dbReference type="EMBL" id="CAQN01000370">
    <property type="protein sequence ID" value="CCQ66197.1"/>
    <property type="molecule type" value="Genomic_DNA"/>
</dbReference>
<reference evidence="1 2" key="2">
    <citation type="submission" date="2013-09" db="EMBL/GenBank/DDBJ databases">
        <title>Whole genome comparison of six Crocosphaera watsonii strains with differing phenotypes.</title>
        <authorList>
            <person name="Bench S.R."/>
            <person name="Heller P."/>
            <person name="Frank I."/>
            <person name="Arciniega M."/>
            <person name="Shilova I.N."/>
            <person name="Zehr J.P."/>
        </authorList>
    </citation>
    <scope>NUCLEOTIDE SEQUENCE [LARGE SCALE GENOMIC DNA]</scope>
    <source>
        <strain evidence="1 2">WH 0402</strain>
    </source>
</reference>